<feature type="coiled-coil region" evidence="1">
    <location>
        <begin position="41"/>
        <end position="105"/>
    </location>
</feature>
<dbReference type="GO" id="GO:0034080">
    <property type="term" value="P:CENP-A containing chromatin assembly"/>
    <property type="evidence" value="ECO:0007669"/>
    <property type="project" value="InterPro"/>
</dbReference>
<keyword evidence="3" id="KW-1185">Reference proteome</keyword>
<gene>
    <name evidence="2" type="ORF">FSP39_001718</name>
</gene>
<dbReference type="AlphaFoldDB" id="A0AA88YG86"/>
<evidence type="ECO:0000313" key="3">
    <source>
        <dbReference type="Proteomes" id="UP001186944"/>
    </source>
</evidence>
<organism evidence="2 3">
    <name type="scientific">Pinctada imbricata</name>
    <name type="common">Atlantic pearl-oyster</name>
    <name type="synonym">Pinctada martensii</name>
    <dbReference type="NCBI Taxonomy" id="66713"/>
    <lineage>
        <taxon>Eukaryota</taxon>
        <taxon>Metazoa</taxon>
        <taxon>Spiralia</taxon>
        <taxon>Lophotrochozoa</taxon>
        <taxon>Mollusca</taxon>
        <taxon>Bivalvia</taxon>
        <taxon>Autobranchia</taxon>
        <taxon>Pteriomorphia</taxon>
        <taxon>Pterioida</taxon>
        <taxon>Pterioidea</taxon>
        <taxon>Pteriidae</taxon>
        <taxon>Pinctada</taxon>
    </lineage>
</organism>
<comment type="caution">
    <text evidence="2">The sequence shown here is derived from an EMBL/GenBank/DDBJ whole genome shotgun (WGS) entry which is preliminary data.</text>
</comment>
<keyword evidence="1" id="KW-0175">Coiled coil</keyword>
<dbReference type="GO" id="GO:0005634">
    <property type="term" value="C:nucleus"/>
    <property type="evidence" value="ECO:0007669"/>
    <property type="project" value="TreeGrafter"/>
</dbReference>
<reference evidence="2" key="1">
    <citation type="submission" date="2019-08" db="EMBL/GenBank/DDBJ databases">
        <title>The improved chromosome-level genome for the pearl oyster Pinctada fucata martensii using PacBio sequencing and Hi-C.</title>
        <authorList>
            <person name="Zheng Z."/>
        </authorList>
    </citation>
    <scope>NUCLEOTIDE SEQUENCE</scope>
    <source>
        <strain evidence="2">ZZ-2019</strain>
        <tissue evidence="2">Adductor muscle</tissue>
    </source>
</reference>
<name>A0AA88YG86_PINIB</name>
<dbReference type="EMBL" id="VSWD01000005">
    <property type="protein sequence ID" value="KAK3101201.1"/>
    <property type="molecule type" value="Genomic_DNA"/>
</dbReference>
<dbReference type="PANTHER" id="PTHR28577">
    <property type="entry name" value="CENTROMERE PROTEIN P"/>
    <property type="match status" value="1"/>
</dbReference>
<protein>
    <submittedName>
        <fullName evidence="2">Uncharacterized protein</fullName>
    </submittedName>
</protein>
<proteinExistence type="predicted"/>
<evidence type="ECO:0000256" key="1">
    <source>
        <dbReference type="SAM" id="Coils"/>
    </source>
</evidence>
<dbReference type="Pfam" id="PF13096">
    <property type="entry name" value="CENP-P"/>
    <property type="match status" value="1"/>
</dbReference>
<sequence>MDSDSDLLQARKAVDSFNAEENGIQSTLDAMSKSINSKSLEAMKQKQLADVEKEVELLEKRISEIQKKQIQRLKRQRATKKRRTLESVNAEIQNVKNQVTQLVDLTGVEIVSYTTKENVEEGSVLREHQIKGMCSAVDFEVMFITEENLETHVACTMEMDISLEYKVAVDGLQSALNKLCQSKYPRCQTSIQDFFRLITDYSRWLDHRTKTFDYFYRTFPNLVSVKLNEEGNPYLVMQNPDVKYSPIFTVFWGFQVDEQLFHPKPDIKLEVDIPKALQDRDKEKVISQSPEKFQEMLVTLGVEHAIHIIVQLVQGR</sequence>
<accession>A0AA88YG86</accession>
<dbReference type="PANTHER" id="PTHR28577:SF1">
    <property type="entry name" value="CENTROMERE PROTEIN P"/>
    <property type="match status" value="1"/>
</dbReference>
<dbReference type="Proteomes" id="UP001186944">
    <property type="component" value="Unassembled WGS sequence"/>
</dbReference>
<dbReference type="InterPro" id="IPR027801">
    <property type="entry name" value="CENP-P"/>
</dbReference>
<dbReference type="GO" id="GO:0000775">
    <property type="term" value="C:chromosome, centromeric region"/>
    <property type="evidence" value="ECO:0007669"/>
    <property type="project" value="InterPro"/>
</dbReference>
<evidence type="ECO:0000313" key="2">
    <source>
        <dbReference type="EMBL" id="KAK3101201.1"/>
    </source>
</evidence>